<organism evidence="1 2">
    <name type="scientific">Exophiala oligosperma</name>
    <dbReference type="NCBI Taxonomy" id="215243"/>
    <lineage>
        <taxon>Eukaryota</taxon>
        <taxon>Fungi</taxon>
        <taxon>Dikarya</taxon>
        <taxon>Ascomycota</taxon>
        <taxon>Pezizomycotina</taxon>
        <taxon>Eurotiomycetes</taxon>
        <taxon>Chaetothyriomycetidae</taxon>
        <taxon>Chaetothyriales</taxon>
        <taxon>Herpotrichiellaceae</taxon>
        <taxon>Exophiala</taxon>
    </lineage>
</organism>
<reference evidence="1 2" key="1">
    <citation type="submission" date="2015-01" db="EMBL/GenBank/DDBJ databases">
        <title>The Genome Sequence of Exophiala oligosperma CBS72588.</title>
        <authorList>
            <consortium name="The Broad Institute Genomics Platform"/>
            <person name="Cuomo C."/>
            <person name="de Hoog S."/>
            <person name="Gorbushina A."/>
            <person name="Stielow B."/>
            <person name="Teixiera M."/>
            <person name="Abouelleil A."/>
            <person name="Chapman S.B."/>
            <person name="Priest M."/>
            <person name="Young S.K."/>
            <person name="Wortman J."/>
            <person name="Nusbaum C."/>
            <person name="Birren B."/>
        </authorList>
    </citation>
    <scope>NUCLEOTIDE SEQUENCE [LARGE SCALE GENOMIC DNA]</scope>
    <source>
        <strain evidence="1 2">CBS 72588</strain>
    </source>
</reference>
<dbReference type="AlphaFoldDB" id="A0A0D2D800"/>
<gene>
    <name evidence="1" type="ORF">PV06_09064</name>
</gene>
<sequence>MDLIFSLCCFQTKIMPMVSNVMHACMRFEFEKRTSSKKERCLEAYGDPGYPSQVTKVSDYTFGQMEPALRQRLLVTTAMTLVHQVTHSCVNNKRIELAKHDLEFSFLDQWSRG</sequence>
<dbReference type="Proteomes" id="UP000053342">
    <property type="component" value="Unassembled WGS sequence"/>
</dbReference>
<dbReference type="RefSeq" id="XP_016259494.1">
    <property type="nucleotide sequence ID" value="XM_016410472.1"/>
</dbReference>
<dbReference type="OrthoDB" id="10254945at2759"/>
<dbReference type="GeneID" id="27361138"/>
<evidence type="ECO:0000313" key="2">
    <source>
        <dbReference type="Proteomes" id="UP000053342"/>
    </source>
</evidence>
<dbReference type="EMBL" id="KN847340">
    <property type="protein sequence ID" value="KIW39278.1"/>
    <property type="molecule type" value="Genomic_DNA"/>
</dbReference>
<evidence type="ECO:0000313" key="1">
    <source>
        <dbReference type="EMBL" id="KIW39278.1"/>
    </source>
</evidence>
<proteinExistence type="predicted"/>
<dbReference type="HOGENOM" id="CLU_2133548_0_0_1"/>
<keyword evidence="2" id="KW-1185">Reference proteome</keyword>
<name>A0A0D2D800_9EURO</name>
<dbReference type="VEuPathDB" id="FungiDB:PV06_09064"/>
<protein>
    <submittedName>
        <fullName evidence="1">Uncharacterized protein</fullName>
    </submittedName>
</protein>
<accession>A0A0D2D800</accession>